<dbReference type="InterPro" id="IPR036691">
    <property type="entry name" value="Endo/exonu/phosph_ase_sf"/>
</dbReference>
<dbReference type="EMBL" id="SDMP01000008">
    <property type="protein sequence ID" value="RYR42782.1"/>
    <property type="molecule type" value="Genomic_DNA"/>
</dbReference>
<organism evidence="2 3">
    <name type="scientific">Arachis hypogaea</name>
    <name type="common">Peanut</name>
    <dbReference type="NCBI Taxonomy" id="3818"/>
    <lineage>
        <taxon>Eukaryota</taxon>
        <taxon>Viridiplantae</taxon>
        <taxon>Streptophyta</taxon>
        <taxon>Embryophyta</taxon>
        <taxon>Tracheophyta</taxon>
        <taxon>Spermatophyta</taxon>
        <taxon>Magnoliopsida</taxon>
        <taxon>eudicotyledons</taxon>
        <taxon>Gunneridae</taxon>
        <taxon>Pentapetalae</taxon>
        <taxon>rosids</taxon>
        <taxon>fabids</taxon>
        <taxon>Fabales</taxon>
        <taxon>Fabaceae</taxon>
        <taxon>Papilionoideae</taxon>
        <taxon>50 kb inversion clade</taxon>
        <taxon>dalbergioids sensu lato</taxon>
        <taxon>Dalbergieae</taxon>
        <taxon>Pterocarpus clade</taxon>
        <taxon>Arachis</taxon>
    </lineage>
</organism>
<evidence type="ECO:0008006" key="4">
    <source>
        <dbReference type="Google" id="ProtNLM"/>
    </source>
</evidence>
<evidence type="ECO:0000256" key="1">
    <source>
        <dbReference type="SAM" id="MobiDB-lite"/>
    </source>
</evidence>
<evidence type="ECO:0000313" key="2">
    <source>
        <dbReference type="EMBL" id="RYR42782.1"/>
    </source>
</evidence>
<protein>
    <recommendedName>
        <fullName evidence="4">Endonuclease/exonuclease/phosphatase domain-containing protein</fullName>
    </recommendedName>
</protein>
<dbReference type="PANTHER" id="PTHR33710:SF77">
    <property type="entry name" value="DNASE I-LIKE SUPERFAMILY PROTEIN"/>
    <property type="match status" value="1"/>
</dbReference>
<keyword evidence="3" id="KW-1185">Reference proteome</keyword>
<comment type="caution">
    <text evidence="2">The sequence shown here is derived from an EMBL/GenBank/DDBJ whole genome shotgun (WGS) entry which is preliminary data.</text>
</comment>
<dbReference type="AlphaFoldDB" id="A0A445BVV3"/>
<feature type="region of interest" description="Disordered" evidence="1">
    <location>
        <begin position="1"/>
        <end position="36"/>
    </location>
</feature>
<proteinExistence type="predicted"/>
<accession>A0A445BVV3</accession>
<dbReference type="Proteomes" id="UP000289738">
    <property type="component" value="Chromosome A08"/>
</dbReference>
<dbReference type="Gene3D" id="3.60.10.10">
    <property type="entry name" value="Endonuclease/exonuclease/phosphatase"/>
    <property type="match status" value="1"/>
</dbReference>
<feature type="compositionally biased region" description="Polar residues" evidence="1">
    <location>
        <begin position="1"/>
        <end position="21"/>
    </location>
</feature>
<name>A0A445BVV3_ARAHY</name>
<evidence type="ECO:0000313" key="3">
    <source>
        <dbReference type="Proteomes" id="UP000289738"/>
    </source>
</evidence>
<dbReference type="PANTHER" id="PTHR33710">
    <property type="entry name" value="BNAC02G09200D PROTEIN"/>
    <property type="match status" value="1"/>
</dbReference>
<reference evidence="2 3" key="1">
    <citation type="submission" date="2019-01" db="EMBL/GenBank/DDBJ databases">
        <title>Sequencing of cultivated peanut Arachis hypogaea provides insights into genome evolution and oil improvement.</title>
        <authorList>
            <person name="Chen X."/>
        </authorList>
    </citation>
    <scope>NUCLEOTIDE SEQUENCE [LARGE SCALE GENOMIC DNA]</scope>
    <source>
        <strain evidence="3">cv. Fuhuasheng</strain>
        <tissue evidence="2">Leaves</tissue>
    </source>
</reference>
<sequence>MTPQTGPSSSRADPQPITNHTFDPGDIPYHNNSGSEHMVEDQPSIYMVTGAADPMRTTEVLKQKMLLKEWALTLGPSVRRNDSLEVSWNKEEPWFLTAIYGSPNPTIRRDLWYMLEEIANLTIGLWCIGGDFNAIKYAQDSGGSSNLSSDTNKFIDCMCNCGMMEVEFFGPPFTWQRGHIKRRLDRVLNNFEWTQLFQAAGVKHLPKLKSDHLPILIDFQHTIQDNSNKPFRLLAPWLLHDDYSNLYGCGEALLPKVKQKNSSSNTWQGIVKIWNDFTPHLIWRIGDDKEVAFWTDQWIA</sequence>
<dbReference type="SUPFAM" id="SSF56219">
    <property type="entry name" value="DNase I-like"/>
    <property type="match status" value="1"/>
</dbReference>
<gene>
    <name evidence="2" type="ORF">Ahy_A08g039223</name>
</gene>